<keyword evidence="2" id="KW-1185">Reference proteome</keyword>
<evidence type="ECO:0008006" key="3">
    <source>
        <dbReference type="Google" id="ProtNLM"/>
    </source>
</evidence>
<dbReference type="SUPFAM" id="SSF81296">
    <property type="entry name" value="E set domains"/>
    <property type="match status" value="1"/>
</dbReference>
<protein>
    <recommendedName>
        <fullName evidence="3">Arrestin-like N-terminal domain-containing protein</fullName>
    </recommendedName>
</protein>
<dbReference type="AlphaFoldDB" id="A0A6A4I5L8"/>
<evidence type="ECO:0000313" key="1">
    <source>
        <dbReference type="EMBL" id="KAE9405200.1"/>
    </source>
</evidence>
<proteinExistence type="predicted"/>
<reference evidence="1" key="1">
    <citation type="journal article" date="2019" name="Environ. Microbiol.">
        <title>Fungal ecological strategies reflected in gene transcription - a case study of two litter decomposers.</title>
        <authorList>
            <person name="Barbi F."/>
            <person name="Kohler A."/>
            <person name="Barry K."/>
            <person name="Baskaran P."/>
            <person name="Daum C."/>
            <person name="Fauchery L."/>
            <person name="Ihrmark K."/>
            <person name="Kuo A."/>
            <person name="LaButti K."/>
            <person name="Lipzen A."/>
            <person name="Morin E."/>
            <person name="Grigoriev I.V."/>
            <person name="Henrissat B."/>
            <person name="Lindahl B."/>
            <person name="Martin F."/>
        </authorList>
    </citation>
    <scope>NUCLEOTIDE SEQUENCE</scope>
    <source>
        <strain evidence="1">JB14</strain>
    </source>
</reference>
<dbReference type="Proteomes" id="UP000799118">
    <property type="component" value="Unassembled WGS sequence"/>
</dbReference>
<dbReference type="InterPro" id="IPR014752">
    <property type="entry name" value="Arrestin-like_C"/>
</dbReference>
<gene>
    <name evidence="1" type="ORF">BT96DRAFT_877009</name>
</gene>
<evidence type="ECO:0000313" key="2">
    <source>
        <dbReference type="Proteomes" id="UP000799118"/>
    </source>
</evidence>
<dbReference type="Gene3D" id="2.60.40.640">
    <property type="match status" value="1"/>
</dbReference>
<accession>A0A6A4I5L8</accession>
<sequence length="448" mass="49789">MELPPVYDANDASFERNADALPAYSSSIGRAIPTSALNLTESSNGAASKEFTYDLKSKSSLASLVLYGDHLLSKQLPTFLEGSKVEGLVKLNLESGESINAVVISIRGQVVSGSTIYTFLDCSQTLWPQPTSNGQKSNDKLQGEQEWPFSIHIPKEVALTLGTKDAPRVEVFRLPHTFLERHARASIQYEVVLRLARGFMKTDHRIITPFGYIPISRPEAPSRLRQLAYQENTPVPGPISDPEGWYTLTPIQIHGKLFNRQSIDATCTLSLASPLSYTRGSIIPLHLVIQSHNIQALETLSAPQAIICRLRRNIRYRPEENKASDPYLRRDEVDHSELATWWAYNEGPPPEKETFKRTMGGEILLPSDLKPTTNMGRFRLEYSIVFFPFDANGFQGEINSSDPMSEHPVEIATAFPPGPLPRTYTPNDQAVHSSSLMVGSSLQTSGFF</sequence>
<organism evidence="1 2">
    <name type="scientific">Gymnopus androsaceus JB14</name>
    <dbReference type="NCBI Taxonomy" id="1447944"/>
    <lineage>
        <taxon>Eukaryota</taxon>
        <taxon>Fungi</taxon>
        <taxon>Dikarya</taxon>
        <taxon>Basidiomycota</taxon>
        <taxon>Agaricomycotina</taxon>
        <taxon>Agaricomycetes</taxon>
        <taxon>Agaricomycetidae</taxon>
        <taxon>Agaricales</taxon>
        <taxon>Marasmiineae</taxon>
        <taxon>Omphalotaceae</taxon>
        <taxon>Gymnopus</taxon>
    </lineage>
</organism>
<dbReference type="InterPro" id="IPR014756">
    <property type="entry name" value="Ig_E-set"/>
</dbReference>
<dbReference type="EMBL" id="ML769411">
    <property type="protein sequence ID" value="KAE9405200.1"/>
    <property type="molecule type" value="Genomic_DNA"/>
</dbReference>
<name>A0A6A4I5L8_9AGAR</name>
<dbReference type="OrthoDB" id="3261578at2759"/>